<name>A0A4U8FEN9_SALEB</name>
<feature type="region of interest" description="Disordered" evidence="1">
    <location>
        <begin position="134"/>
        <end position="176"/>
    </location>
</feature>
<protein>
    <submittedName>
        <fullName evidence="2">Uncharacterized protein</fullName>
    </submittedName>
</protein>
<proteinExistence type="predicted"/>
<accession>A0A4U8FEN9</accession>
<evidence type="ECO:0000256" key="1">
    <source>
        <dbReference type="SAM" id="MobiDB-lite"/>
    </source>
</evidence>
<dbReference type="RefSeq" id="WP_137987057.1">
    <property type="nucleotide sequence ID" value="NZ_SMQJ01000001.1"/>
</dbReference>
<dbReference type="EMBL" id="SMQN01000001">
    <property type="protein sequence ID" value="TLB88406.1"/>
    <property type="molecule type" value="Genomic_DNA"/>
</dbReference>
<dbReference type="Proteomes" id="UP000305891">
    <property type="component" value="Unassembled WGS sequence"/>
</dbReference>
<evidence type="ECO:0000313" key="2">
    <source>
        <dbReference type="EMBL" id="TLB88406.1"/>
    </source>
</evidence>
<gene>
    <name evidence="2" type="ORF">E2E88_00915</name>
</gene>
<feature type="compositionally biased region" description="Polar residues" evidence="1">
    <location>
        <begin position="147"/>
        <end position="170"/>
    </location>
</feature>
<dbReference type="AlphaFoldDB" id="A0A4U8FEN9"/>
<comment type="caution">
    <text evidence="2">The sequence shown here is derived from an EMBL/GenBank/DDBJ whole genome shotgun (WGS) entry which is preliminary data.</text>
</comment>
<evidence type="ECO:0000313" key="3">
    <source>
        <dbReference type="Proteomes" id="UP000305891"/>
    </source>
</evidence>
<organism evidence="2 3">
    <name type="scientific">Salmonella enterica subsp. enterica serovar Java</name>
    <dbReference type="NCBI Taxonomy" id="224729"/>
    <lineage>
        <taxon>Bacteria</taxon>
        <taxon>Pseudomonadati</taxon>
        <taxon>Pseudomonadota</taxon>
        <taxon>Gammaproteobacteria</taxon>
        <taxon>Enterobacterales</taxon>
        <taxon>Enterobacteriaceae</taxon>
        <taxon>Salmonella</taxon>
    </lineage>
</organism>
<sequence>MQDNIASIVNKQKVPSRLPTAILMEHAGIALIHYLEKEILERGKTISDEEINKRCRLYSEALDTGFDLLLKAFENPLLEQCRKLELRADNLYAGCQKLESRYRASADALDRHCLSNSVTSDRTVSDIASRSCVAAHSDKERERAPSQILSSNLSEPETSSEASLSQSQRGASDASE</sequence>
<reference evidence="2 3" key="1">
    <citation type="journal article" date="2019" name="Foodborne Pathog. Dis.">
        <title>Whole Genome Sequencing Analysis of Nontyphoidal Salmonella enterica of Chicken Meat and Human Origin Under Surveillance in Sri Lanka.</title>
        <authorList>
            <person name="Tay M.Y.F."/>
            <person name="Pathirage S."/>
            <person name="Chandrasekaran L."/>
            <person name="Wickramasuriya U."/>
            <person name="Sadeepanie N."/>
            <person name="Waidyarathna K.D.K."/>
            <person name="Liyanage L.D.C."/>
            <person name="Seow K.L.G."/>
            <person name="Hendriksen R.S."/>
            <person name="Takeuchi M.T."/>
            <person name="Schlundt J."/>
        </authorList>
    </citation>
    <scope>NUCLEOTIDE SEQUENCE [LARGE SCALE GENOMIC DNA]</scope>
    <source>
        <strain evidence="2 3">SL_55_S309</strain>
    </source>
</reference>